<reference evidence="3" key="1">
    <citation type="journal article" date="2019" name="Genome Announc.">
        <title>Draft Genome Sequence of Pseudoalteromonas piscicida Strain 36Y ROTHPW, an Hypersaline Seawater Isolate from the South Coast of Sonora, Mexico.</title>
        <authorList>
            <person name="Sanchez-Diaz R."/>
            <person name="Molina-Garza Z.J."/>
            <person name="Cruz-Suarez L.E."/>
            <person name="Selvin J."/>
            <person name="Kiran G.S."/>
            <person name="Ibarra-Gamez J.C."/>
            <person name="Gomez-Gil B."/>
            <person name="Galaviz-Silva L."/>
        </authorList>
    </citation>
    <scope>NUCLEOTIDE SEQUENCE [LARGE SCALE GENOMIC DNA]</scope>
    <source>
        <strain evidence="3">36Y_RITHPW</strain>
    </source>
</reference>
<gene>
    <name evidence="2" type="ORF">CEX98_04480</name>
</gene>
<evidence type="ECO:0000313" key="2">
    <source>
        <dbReference type="EMBL" id="PCK32853.1"/>
    </source>
</evidence>
<dbReference type="EMBL" id="NKHF01000023">
    <property type="protein sequence ID" value="PCK32853.1"/>
    <property type="molecule type" value="Genomic_DNA"/>
</dbReference>
<dbReference type="AlphaFoldDB" id="A0A2A5JTR3"/>
<dbReference type="OrthoDB" id="8777452at2"/>
<dbReference type="Pfam" id="PF24722">
    <property type="entry name" value="DUF7674"/>
    <property type="match status" value="1"/>
</dbReference>
<dbReference type="InterPro" id="IPR056091">
    <property type="entry name" value="DUF7674"/>
</dbReference>
<proteinExistence type="predicted"/>
<organism evidence="2 3">
    <name type="scientific">Pseudoalteromonas piscicida</name>
    <dbReference type="NCBI Taxonomy" id="43662"/>
    <lineage>
        <taxon>Bacteria</taxon>
        <taxon>Pseudomonadati</taxon>
        <taxon>Pseudomonadota</taxon>
        <taxon>Gammaproteobacteria</taxon>
        <taxon>Alteromonadales</taxon>
        <taxon>Pseudoalteromonadaceae</taxon>
        <taxon>Pseudoalteromonas</taxon>
    </lineage>
</organism>
<feature type="domain" description="DUF7674" evidence="1">
    <location>
        <begin position="12"/>
        <end position="112"/>
    </location>
</feature>
<evidence type="ECO:0000259" key="1">
    <source>
        <dbReference type="Pfam" id="PF24722"/>
    </source>
</evidence>
<accession>A0A2A5JTR3</accession>
<name>A0A2A5JTR3_PSEO7</name>
<dbReference type="Proteomes" id="UP000228621">
    <property type="component" value="Unassembled WGS sequence"/>
</dbReference>
<dbReference type="RefSeq" id="WP_099640923.1">
    <property type="nucleotide sequence ID" value="NZ_NKHF01000023.1"/>
</dbReference>
<protein>
    <recommendedName>
        <fullName evidence="1">DUF7674 domain-containing protein</fullName>
    </recommendedName>
</protein>
<comment type="caution">
    <text evidence="2">The sequence shown here is derived from an EMBL/GenBank/DDBJ whole genome shotgun (WGS) entry which is preliminary data.</text>
</comment>
<evidence type="ECO:0000313" key="3">
    <source>
        <dbReference type="Proteomes" id="UP000228621"/>
    </source>
</evidence>
<sequence length="121" mass="13941">MAKKEIKGLLDQIKCLFPEVRPLMDKHEPWATTYQMEAFADLTTQAFNHKKQECSKAYLGFISNQLVDASPAIREFIDVYYVEHLFWCATQQGIDFGWPLIPTNLKALYLDFHGSEPTPIS</sequence>
<keyword evidence="3" id="KW-1185">Reference proteome</keyword>